<evidence type="ECO:0000313" key="3">
    <source>
        <dbReference type="EMBL" id="QJA82395.1"/>
    </source>
</evidence>
<dbReference type="EMBL" id="MT142486">
    <property type="protein sequence ID" value="QJA82395.1"/>
    <property type="molecule type" value="Genomic_DNA"/>
</dbReference>
<dbReference type="NCBIfam" id="TIGR02605">
    <property type="entry name" value="CxxC_CxxC_SSSS"/>
    <property type="match status" value="1"/>
</dbReference>
<dbReference type="Pfam" id="PF09723">
    <property type="entry name" value="Zn_ribbon_8"/>
    <property type="match status" value="1"/>
</dbReference>
<evidence type="ECO:0000313" key="2">
    <source>
        <dbReference type="EMBL" id="QJA64126.1"/>
    </source>
</evidence>
<organism evidence="2">
    <name type="scientific">viral metagenome</name>
    <dbReference type="NCBI Taxonomy" id="1070528"/>
    <lineage>
        <taxon>unclassified sequences</taxon>
        <taxon>metagenomes</taxon>
        <taxon>organismal metagenomes</taxon>
    </lineage>
</organism>
<dbReference type="SMART" id="SM00834">
    <property type="entry name" value="CxxC_CXXC_SSSS"/>
    <property type="match status" value="1"/>
</dbReference>
<sequence>MWYEFKCEEHGIFKVKQSIHDEHTAYCPQCGKPAQRIYHGLGRYYDHPAPLYHKDGSFEEKY</sequence>
<name>A0A6M3J2H3_9ZZZZ</name>
<gene>
    <name evidence="3" type="ORF">MM415A00409_0021</name>
    <name evidence="2" type="ORF">MM415B00536_0027</name>
</gene>
<dbReference type="EMBL" id="MT141513">
    <property type="protein sequence ID" value="QJA64126.1"/>
    <property type="molecule type" value="Genomic_DNA"/>
</dbReference>
<dbReference type="AlphaFoldDB" id="A0A6M3J2H3"/>
<feature type="domain" description="Putative regulatory protein FmdB zinc ribbon" evidence="1">
    <location>
        <begin position="3"/>
        <end position="39"/>
    </location>
</feature>
<protein>
    <recommendedName>
        <fullName evidence="1">Putative regulatory protein FmdB zinc ribbon domain-containing protein</fullName>
    </recommendedName>
</protein>
<evidence type="ECO:0000259" key="1">
    <source>
        <dbReference type="SMART" id="SM00834"/>
    </source>
</evidence>
<accession>A0A6M3J2H3</accession>
<dbReference type="InterPro" id="IPR013429">
    <property type="entry name" value="Regulatory_FmdB_Zinc_ribbon"/>
</dbReference>
<proteinExistence type="predicted"/>
<reference evidence="2" key="1">
    <citation type="submission" date="2020-03" db="EMBL/GenBank/DDBJ databases">
        <title>The deep terrestrial virosphere.</title>
        <authorList>
            <person name="Holmfeldt K."/>
            <person name="Nilsson E."/>
            <person name="Simone D."/>
            <person name="Lopez-Fernandez M."/>
            <person name="Wu X."/>
            <person name="de Brujin I."/>
            <person name="Lundin D."/>
            <person name="Andersson A."/>
            <person name="Bertilsson S."/>
            <person name="Dopson M."/>
        </authorList>
    </citation>
    <scope>NUCLEOTIDE SEQUENCE</scope>
    <source>
        <strain evidence="3">MM415A00409</strain>
        <strain evidence="2">MM415B00536</strain>
    </source>
</reference>